<evidence type="ECO:0000313" key="8">
    <source>
        <dbReference type="Proteomes" id="UP001249851"/>
    </source>
</evidence>
<dbReference type="PROSITE" id="PS51715">
    <property type="entry name" value="G_GB1_RHD3"/>
    <property type="match status" value="1"/>
</dbReference>
<dbReference type="InterPro" id="IPR036543">
    <property type="entry name" value="Guanylate-bd_C_sf"/>
</dbReference>
<comment type="caution">
    <text evidence="7">The sequence shown here is derived from an EMBL/GenBank/DDBJ whole genome shotgun (WGS) entry which is preliminary data.</text>
</comment>
<keyword evidence="3" id="KW-0342">GTP-binding</keyword>
<evidence type="ECO:0000259" key="6">
    <source>
        <dbReference type="PROSITE" id="PS51715"/>
    </source>
</evidence>
<evidence type="ECO:0000256" key="5">
    <source>
        <dbReference type="SAM" id="Coils"/>
    </source>
</evidence>
<evidence type="ECO:0000256" key="4">
    <source>
        <dbReference type="PROSITE-ProRule" id="PRU01052"/>
    </source>
</evidence>
<feature type="coiled-coil region" evidence="5">
    <location>
        <begin position="873"/>
        <end position="958"/>
    </location>
</feature>
<dbReference type="EMBL" id="JARQWQ010000012">
    <property type="protein sequence ID" value="KAK2568137.1"/>
    <property type="molecule type" value="Genomic_DNA"/>
</dbReference>
<dbReference type="Proteomes" id="UP001249851">
    <property type="component" value="Unassembled WGS sequence"/>
</dbReference>
<dbReference type="Gene3D" id="1.20.1000.10">
    <property type="entry name" value="Guanylate-binding protein, C-terminal domain"/>
    <property type="match status" value="1"/>
</dbReference>
<dbReference type="SUPFAM" id="SSF52540">
    <property type="entry name" value="P-loop containing nucleoside triphosphate hydrolases"/>
    <property type="match status" value="1"/>
</dbReference>
<dbReference type="GO" id="GO:0005525">
    <property type="term" value="F:GTP binding"/>
    <property type="evidence" value="ECO:0007669"/>
    <property type="project" value="UniProtKB-KW"/>
</dbReference>
<sequence length="995" mass="113522">MTARGMSCLWCDAGARFFRIKVGQTKAQFTESILCFFSGFETFHLPPPSSDLEVLKNMAKNKSKLSTAFLNGVQKFKDSLQSVLKAKDSFSDGDIVTGEGLAALVRHYVDAINTPGMVPNVQTAWENFRFEKALVESWLQENEHLTSLSCDALLKDLEKEHLDPVLKRLYGQRGAEMSFHDIIQVYERIKEDFHNRATGAKDVHAAVFYEFHPIEITFKPSGCWCDGETNERDGGKFKISGKTERFRRKKGYKMAARAYQDLEIMKLKEQRAQLEQEIRERKIEMEKQNRRLNEENKRLKLKMAADAKDQEQRMANMVTTCMGKVEELREALMRENQVREELLEEMKRYKQEMEQRISALNDRLQEIQNKEREVGEPGYFHRYNTAVNMASSRRNPNMAIPLCLPNNYRWNATSGKCSKIGEERSSLVIVDEALQKLRALKGPVCVVSITGPYRRGKSYILSEVFDQPDVFPLGHSLDAETMGIWMWIVPGKFLDSNGQECSIVLLDSEGINAVRGEGSDDNQIFTLSVLLSSVLIYNSFIVKLSERVKLRSRNEERPSGAARRDDTEYFHKTFPFFIWLLRDVTLSTPTDCKDIKEYFLKRVFQDQKGSNDSSVQKVAESILRFFSGFEAFQLPPPSSDPKILENIAGNKSKLSPAFMSGVQKFKPLLKSVLITKQSFNDGDIVTGEGLAALVCLYVEAINSPGMIPNVQTAWETFVMTKCSEARQASFRLYKETMTAELSGKLPCDNDVIRQKHEMALQKGLALLDKETFGIAATTTEKYLKEMVTSCDEALQSWLLENETLTRQACDVLLKNLKKEHLDPVLHRLHGQGGAEVSFDDIIQGYERIKQDFEARATGAKDVCAAMFFDFHPMEKQQRMFNEEKERLQQKMAADAKAQQEQTTNMIKASMRKAEQDRRAMMRDNQVMKARLEEMQRYNQEMEQTISNLNHRLRLIQERKEEASKPGFVKTALGIMSGVCTAVSIATKVLPACVTM</sequence>
<accession>A0AAD9QVH9</accession>
<evidence type="ECO:0000256" key="3">
    <source>
        <dbReference type="ARBA" id="ARBA00023134"/>
    </source>
</evidence>
<protein>
    <submittedName>
        <fullName evidence="7">Guanylate-binding protein 6</fullName>
    </submittedName>
</protein>
<keyword evidence="8" id="KW-1185">Reference proteome</keyword>
<keyword evidence="5" id="KW-0175">Coiled coil</keyword>
<dbReference type="Pfam" id="PF02263">
    <property type="entry name" value="GBP"/>
    <property type="match status" value="1"/>
</dbReference>
<dbReference type="GO" id="GO:0003924">
    <property type="term" value="F:GTPase activity"/>
    <property type="evidence" value="ECO:0007669"/>
    <property type="project" value="InterPro"/>
</dbReference>
<organism evidence="7 8">
    <name type="scientific">Acropora cervicornis</name>
    <name type="common">Staghorn coral</name>
    <dbReference type="NCBI Taxonomy" id="6130"/>
    <lineage>
        <taxon>Eukaryota</taxon>
        <taxon>Metazoa</taxon>
        <taxon>Cnidaria</taxon>
        <taxon>Anthozoa</taxon>
        <taxon>Hexacorallia</taxon>
        <taxon>Scleractinia</taxon>
        <taxon>Astrocoeniina</taxon>
        <taxon>Acroporidae</taxon>
        <taxon>Acropora</taxon>
    </lineage>
</organism>
<dbReference type="PANTHER" id="PTHR10751">
    <property type="entry name" value="GUANYLATE BINDING PROTEIN"/>
    <property type="match status" value="1"/>
</dbReference>
<keyword evidence="1" id="KW-0547">Nucleotide-binding</keyword>
<feature type="domain" description="GB1/RHD3-type G" evidence="6">
    <location>
        <begin position="441"/>
        <end position="541"/>
    </location>
</feature>
<dbReference type="InterPro" id="IPR030386">
    <property type="entry name" value="G_GB1_RHD3_dom"/>
</dbReference>
<keyword evidence="2" id="KW-0378">Hydrolase</keyword>
<evidence type="ECO:0000313" key="7">
    <source>
        <dbReference type="EMBL" id="KAK2568137.1"/>
    </source>
</evidence>
<reference evidence="7" key="2">
    <citation type="journal article" date="2023" name="Science">
        <title>Genomic signatures of disease resistance in endangered staghorn corals.</title>
        <authorList>
            <person name="Vollmer S.V."/>
            <person name="Selwyn J.D."/>
            <person name="Despard B.A."/>
            <person name="Roesel C.L."/>
        </authorList>
    </citation>
    <scope>NUCLEOTIDE SEQUENCE</scope>
    <source>
        <strain evidence="7">K2</strain>
    </source>
</reference>
<proteinExistence type="inferred from homology"/>
<dbReference type="Gene3D" id="3.40.50.300">
    <property type="entry name" value="P-loop containing nucleotide triphosphate hydrolases"/>
    <property type="match status" value="2"/>
</dbReference>
<dbReference type="AlphaFoldDB" id="A0AAD9QVH9"/>
<dbReference type="InterPro" id="IPR003191">
    <property type="entry name" value="Guanylate-bd/ATL_C"/>
</dbReference>
<feature type="coiled-coil region" evidence="5">
    <location>
        <begin position="257"/>
        <end position="370"/>
    </location>
</feature>
<gene>
    <name evidence="7" type="ORF">P5673_007122</name>
</gene>
<name>A0AAD9QVH9_ACRCE</name>
<reference evidence="7" key="1">
    <citation type="journal article" date="2023" name="G3 (Bethesda)">
        <title>Whole genome assembly and annotation of the endangered Caribbean coral Acropora cervicornis.</title>
        <authorList>
            <person name="Selwyn J.D."/>
            <person name="Vollmer S.V."/>
        </authorList>
    </citation>
    <scope>NUCLEOTIDE SEQUENCE</scope>
    <source>
        <strain evidence="7">K2</strain>
    </source>
</reference>
<dbReference type="InterPro" id="IPR015894">
    <property type="entry name" value="Guanylate-bd_N"/>
</dbReference>
<evidence type="ECO:0000256" key="2">
    <source>
        <dbReference type="ARBA" id="ARBA00022801"/>
    </source>
</evidence>
<evidence type="ECO:0000256" key="1">
    <source>
        <dbReference type="ARBA" id="ARBA00022741"/>
    </source>
</evidence>
<dbReference type="Pfam" id="PF02841">
    <property type="entry name" value="GBP_C"/>
    <property type="match status" value="1"/>
</dbReference>
<dbReference type="SUPFAM" id="SSF48340">
    <property type="entry name" value="Interferon-induced guanylate-binding protein 1 (GBP1), C-terminal domain"/>
    <property type="match status" value="1"/>
</dbReference>
<dbReference type="InterPro" id="IPR027417">
    <property type="entry name" value="P-loop_NTPase"/>
</dbReference>
<comment type="similarity">
    <text evidence="4">Belongs to the TRAFAC class dynamin-like GTPase superfamily. GB1/RHD3 GTPase family.</text>
</comment>